<dbReference type="PANTHER" id="PTHR10996">
    <property type="entry name" value="2-HYDROXYACID DEHYDROGENASE-RELATED"/>
    <property type="match status" value="1"/>
</dbReference>
<dbReference type="CDD" id="cd12165">
    <property type="entry name" value="2-Hacid_dh_6"/>
    <property type="match status" value="1"/>
</dbReference>
<dbReference type="Gene3D" id="3.40.50.720">
    <property type="entry name" value="NAD(P)-binding Rossmann-like Domain"/>
    <property type="match status" value="2"/>
</dbReference>
<dbReference type="AlphaFoldDB" id="A0A7T1TD24"/>
<dbReference type="Pfam" id="PF00389">
    <property type="entry name" value="2-Hacid_dh"/>
    <property type="match status" value="1"/>
</dbReference>
<evidence type="ECO:0000256" key="2">
    <source>
        <dbReference type="ARBA" id="ARBA00023002"/>
    </source>
</evidence>
<dbReference type="Pfam" id="PF02826">
    <property type="entry name" value="2-Hacid_dh_C"/>
    <property type="match status" value="1"/>
</dbReference>
<dbReference type="GO" id="GO:0030267">
    <property type="term" value="F:glyoxylate reductase (NADPH) activity"/>
    <property type="evidence" value="ECO:0007669"/>
    <property type="project" value="TreeGrafter"/>
</dbReference>
<dbReference type="InterPro" id="IPR050223">
    <property type="entry name" value="D-isomer_2-hydroxyacid_DH"/>
</dbReference>
<dbReference type="PROSITE" id="PS00671">
    <property type="entry name" value="D_2_HYDROXYACID_DH_3"/>
    <property type="match status" value="1"/>
</dbReference>
<evidence type="ECO:0000256" key="1">
    <source>
        <dbReference type="ARBA" id="ARBA00005854"/>
    </source>
</evidence>
<evidence type="ECO:0000259" key="5">
    <source>
        <dbReference type="Pfam" id="PF00389"/>
    </source>
</evidence>
<dbReference type="InterPro" id="IPR006140">
    <property type="entry name" value="D-isomer_DH_NAD-bd"/>
</dbReference>
<comment type="similarity">
    <text evidence="1 4">Belongs to the D-isomer specific 2-hydroxyacid dehydrogenase family.</text>
</comment>
<protein>
    <submittedName>
        <fullName evidence="7">Hydroxyacid dehydrogenase</fullName>
    </submittedName>
</protein>
<feature type="domain" description="D-isomer specific 2-hydroxyacid dehydrogenase NAD-binding" evidence="6">
    <location>
        <begin position="115"/>
        <end position="302"/>
    </location>
</feature>
<feature type="domain" description="D-isomer specific 2-hydroxyacid dehydrogenase catalytic" evidence="5">
    <location>
        <begin position="14"/>
        <end position="334"/>
    </location>
</feature>
<evidence type="ECO:0000256" key="3">
    <source>
        <dbReference type="ARBA" id="ARBA00023027"/>
    </source>
</evidence>
<evidence type="ECO:0000313" key="8">
    <source>
        <dbReference type="Proteomes" id="UP000595046"/>
    </source>
</evidence>
<keyword evidence="2 4" id="KW-0560">Oxidoreductase</keyword>
<keyword evidence="8" id="KW-1185">Reference proteome</keyword>
<dbReference type="SUPFAM" id="SSF52283">
    <property type="entry name" value="Formate/glycerate dehydrogenase catalytic domain-like"/>
    <property type="match status" value="1"/>
</dbReference>
<gene>
    <name evidence="7" type="ORF">G4Z16_16585</name>
</gene>
<reference evidence="8" key="1">
    <citation type="submission" date="2020-02" db="EMBL/GenBank/DDBJ databases">
        <title>Streptomyces sp. ASO4wet.</title>
        <authorList>
            <person name="Risdian C."/>
            <person name="Landwehr W."/>
            <person name="Schupp P."/>
            <person name="Wink J."/>
        </authorList>
    </citation>
    <scope>NUCLEOTIDE SEQUENCE [LARGE SCALE GENOMIC DNA]</scope>
    <source>
        <strain evidence="8">ASO4wet</strain>
    </source>
</reference>
<accession>A0A7T1TD24</accession>
<dbReference type="InterPro" id="IPR036291">
    <property type="entry name" value="NAD(P)-bd_dom_sf"/>
</dbReference>
<dbReference type="Proteomes" id="UP000595046">
    <property type="component" value="Chromosome"/>
</dbReference>
<dbReference type="GO" id="GO:0005829">
    <property type="term" value="C:cytosol"/>
    <property type="evidence" value="ECO:0007669"/>
    <property type="project" value="TreeGrafter"/>
</dbReference>
<name>A0A7T1TD24_9ACTN</name>
<dbReference type="SUPFAM" id="SSF51735">
    <property type="entry name" value="NAD(P)-binding Rossmann-fold domains"/>
    <property type="match status" value="1"/>
</dbReference>
<evidence type="ECO:0000259" key="6">
    <source>
        <dbReference type="Pfam" id="PF02826"/>
    </source>
</evidence>
<dbReference type="EMBL" id="CP048882">
    <property type="protein sequence ID" value="QPP10755.1"/>
    <property type="molecule type" value="Genomic_DNA"/>
</dbReference>
<dbReference type="KEGG" id="sbat:G4Z16_16585"/>
<evidence type="ECO:0000313" key="7">
    <source>
        <dbReference type="EMBL" id="QPP10755.1"/>
    </source>
</evidence>
<dbReference type="GO" id="GO:0016618">
    <property type="term" value="F:hydroxypyruvate reductase [NAD(P)H] activity"/>
    <property type="evidence" value="ECO:0007669"/>
    <property type="project" value="TreeGrafter"/>
</dbReference>
<dbReference type="InterPro" id="IPR029753">
    <property type="entry name" value="D-isomer_DH_CS"/>
</dbReference>
<dbReference type="GO" id="GO:0051287">
    <property type="term" value="F:NAD binding"/>
    <property type="evidence" value="ECO:0007669"/>
    <property type="project" value="InterPro"/>
</dbReference>
<dbReference type="InterPro" id="IPR006139">
    <property type="entry name" value="D-isomer_2_OHA_DH_cat_dom"/>
</dbReference>
<keyword evidence="3" id="KW-0520">NAD</keyword>
<proteinExistence type="inferred from homology"/>
<evidence type="ECO:0000256" key="4">
    <source>
        <dbReference type="RuleBase" id="RU003719"/>
    </source>
</evidence>
<organism evidence="7 8">
    <name type="scientific">Streptomyces bathyalis</name>
    <dbReference type="NCBI Taxonomy" id="2710756"/>
    <lineage>
        <taxon>Bacteria</taxon>
        <taxon>Bacillati</taxon>
        <taxon>Actinomycetota</taxon>
        <taxon>Actinomycetes</taxon>
        <taxon>Kitasatosporales</taxon>
        <taxon>Streptomycetaceae</taxon>
        <taxon>Streptomyces</taxon>
    </lineage>
</organism>
<dbReference type="PANTHER" id="PTHR10996:SF178">
    <property type="entry name" value="2-HYDROXYACID DEHYDROGENASE YGL185C-RELATED"/>
    <property type="match status" value="1"/>
</dbReference>
<sequence>MAPSPPPSPLRILVTDEIIGRFESELTSEGRDGNLWTNAVGLTPAEVCELLPQTDVLVCTGNGMSADMARAGSALRLVQVGGAGCEGIPFGSLAPGTAVANTYHHGRSLAEHVLMCLMMLSRRVLTADRELRSGLWRTVATDPGTPFGTTLEGRTMGLIGLGETGARTARLASALGMRVQAVRRNPDAPPPPGVELEWTGGVGELRRLMATSDAVVVSAPLTEDTRGLVGAEEFRAMKPTSFLINVARGPVVDEDAAFAALSSGAIAGAALDVWWDAQGDGRAIPSRHPFEKLDNVVLTPHNSGHTRDTFEARAREIAENIRRLAQGEPLLNVVRAAAG</sequence>